<keyword evidence="3" id="KW-1185">Reference proteome</keyword>
<proteinExistence type="predicted"/>
<protein>
    <recommendedName>
        <fullName evidence="4">Secreted protein</fullName>
    </recommendedName>
</protein>
<sequence length="134" mass="14544">MLRPIPVSLALLIMLGDADGRTCCPAVRAMLLCYHPILLPGLLAMLFHARQSLISCSLIACPLSRYPSLSSLKMTSKHQSCAVSDSTTSGSCTSLSNRWCRCCAVHRVVGPGRREIIEQTISSIGCSRGRVVRR</sequence>
<evidence type="ECO:0000256" key="1">
    <source>
        <dbReference type="SAM" id="SignalP"/>
    </source>
</evidence>
<name>A0A316UXM4_9BASI</name>
<evidence type="ECO:0000313" key="2">
    <source>
        <dbReference type="EMBL" id="PWN30060.1"/>
    </source>
</evidence>
<accession>A0A316UXM4</accession>
<dbReference type="Proteomes" id="UP000245884">
    <property type="component" value="Unassembled WGS sequence"/>
</dbReference>
<evidence type="ECO:0000313" key="3">
    <source>
        <dbReference type="Proteomes" id="UP000245884"/>
    </source>
</evidence>
<reference evidence="2 3" key="1">
    <citation type="journal article" date="2018" name="Mol. Biol. Evol.">
        <title>Broad Genomic Sampling Reveals a Smut Pathogenic Ancestry of the Fungal Clade Ustilaginomycotina.</title>
        <authorList>
            <person name="Kijpornyongpan T."/>
            <person name="Mondo S.J."/>
            <person name="Barry K."/>
            <person name="Sandor L."/>
            <person name="Lee J."/>
            <person name="Lipzen A."/>
            <person name="Pangilinan J."/>
            <person name="LaButti K."/>
            <person name="Hainaut M."/>
            <person name="Henrissat B."/>
            <person name="Grigoriev I.V."/>
            <person name="Spatafora J.W."/>
            <person name="Aime M.C."/>
        </authorList>
    </citation>
    <scope>NUCLEOTIDE SEQUENCE [LARGE SCALE GENOMIC DNA]</scope>
    <source>
        <strain evidence="2 3">MCA 5214</strain>
    </source>
</reference>
<feature type="signal peptide" evidence="1">
    <location>
        <begin position="1"/>
        <end position="20"/>
    </location>
</feature>
<dbReference type="AlphaFoldDB" id="A0A316UXM4"/>
<dbReference type="EMBL" id="KZ819662">
    <property type="protein sequence ID" value="PWN30060.1"/>
    <property type="molecule type" value="Genomic_DNA"/>
</dbReference>
<organism evidence="2 3">
    <name type="scientific">Jaminaea rosea</name>
    <dbReference type="NCBI Taxonomy" id="1569628"/>
    <lineage>
        <taxon>Eukaryota</taxon>
        <taxon>Fungi</taxon>
        <taxon>Dikarya</taxon>
        <taxon>Basidiomycota</taxon>
        <taxon>Ustilaginomycotina</taxon>
        <taxon>Exobasidiomycetes</taxon>
        <taxon>Microstromatales</taxon>
        <taxon>Microstromatales incertae sedis</taxon>
        <taxon>Jaminaea</taxon>
    </lineage>
</organism>
<evidence type="ECO:0008006" key="4">
    <source>
        <dbReference type="Google" id="ProtNLM"/>
    </source>
</evidence>
<dbReference type="RefSeq" id="XP_025364672.1">
    <property type="nucleotide sequence ID" value="XM_025509535.1"/>
</dbReference>
<feature type="chain" id="PRO_5016233633" description="Secreted protein" evidence="1">
    <location>
        <begin position="21"/>
        <end position="134"/>
    </location>
</feature>
<keyword evidence="1" id="KW-0732">Signal</keyword>
<gene>
    <name evidence="2" type="ORF">BDZ90DRAFT_3795</name>
</gene>
<dbReference type="GeneID" id="37031358"/>